<accession>A0ABN9BL87</accession>
<evidence type="ECO:0000256" key="1">
    <source>
        <dbReference type="ARBA" id="ARBA00007753"/>
    </source>
</evidence>
<protein>
    <submittedName>
        <fullName evidence="2">Uncharacterized protein</fullName>
    </submittedName>
</protein>
<reference evidence="2" key="1">
    <citation type="submission" date="2023-05" db="EMBL/GenBank/DDBJ databases">
        <authorList>
            <person name="Stuckert A."/>
        </authorList>
    </citation>
    <scope>NUCLEOTIDE SEQUENCE</scope>
</reference>
<dbReference type="InterPro" id="IPR040046">
    <property type="entry name" value="FAM228"/>
</dbReference>
<dbReference type="PANTHER" id="PTHR28584:SF1">
    <property type="entry name" value="PROTEIN FAM228B"/>
    <property type="match status" value="1"/>
</dbReference>
<sequence length="254" mass="30155">MDAENQKISAKTQCVLDAENHYNQCLDDYVKQAECADLRRKEMQHKRWTERVAEPLQKTIESYIDSQTSEDIERRRRWLLEQYLEYCNKRGNAFMKDYDSSEYDPFINRLCKHYLRVSTPVFKDPLLQQYQKRFEEEKVALHCDTGRLYSANEINELNLQKLPRAPLGRQTMNGIKWLKTPFGYIESDIRMKSRQRVRGSVNQGTLDFKTWADTKYPPEIFSTERNICHKRKFSVKTSSMPVYSKQCGPEHTVT</sequence>
<proteinExistence type="inferred from homology"/>
<keyword evidence="3" id="KW-1185">Reference proteome</keyword>
<dbReference type="EMBL" id="CATNWA010004671">
    <property type="protein sequence ID" value="CAI9548380.1"/>
    <property type="molecule type" value="Genomic_DNA"/>
</dbReference>
<gene>
    <name evidence="2" type="ORF">SPARVUS_LOCUS3145140</name>
</gene>
<dbReference type="Proteomes" id="UP001162483">
    <property type="component" value="Unassembled WGS sequence"/>
</dbReference>
<name>A0ABN9BL87_9NEOB</name>
<comment type="similarity">
    <text evidence="1">Belongs to the FAM228 family.</text>
</comment>
<dbReference type="PANTHER" id="PTHR28584">
    <property type="entry name" value="FAMILY WITH SEQUENCE SIMILARITY 228 MEMBER A"/>
    <property type="match status" value="1"/>
</dbReference>
<evidence type="ECO:0000313" key="3">
    <source>
        <dbReference type="Proteomes" id="UP001162483"/>
    </source>
</evidence>
<organism evidence="2 3">
    <name type="scientific">Staurois parvus</name>
    <dbReference type="NCBI Taxonomy" id="386267"/>
    <lineage>
        <taxon>Eukaryota</taxon>
        <taxon>Metazoa</taxon>
        <taxon>Chordata</taxon>
        <taxon>Craniata</taxon>
        <taxon>Vertebrata</taxon>
        <taxon>Euteleostomi</taxon>
        <taxon>Amphibia</taxon>
        <taxon>Batrachia</taxon>
        <taxon>Anura</taxon>
        <taxon>Neobatrachia</taxon>
        <taxon>Ranoidea</taxon>
        <taxon>Ranidae</taxon>
        <taxon>Staurois</taxon>
    </lineage>
</organism>
<evidence type="ECO:0000313" key="2">
    <source>
        <dbReference type="EMBL" id="CAI9548380.1"/>
    </source>
</evidence>
<feature type="non-terminal residue" evidence="2">
    <location>
        <position position="254"/>
    </location>
</feature>
<comment type="caution">
    <text evidence="2">The sequence shown here is derived from an EMBL/GenBank/DDBJ whole genome shotgun (WGS) entry which is preliminary data.</text>
</comment>